<feature type="domain" description="SH3" evidence="6">
    <location>
        <begin position="471"/>
        <end position="532"/>
    </location>
</feature>
<dbReference type="AlphaFoldDB" id="A0A1Y2BPR9"/>
<keyword evidence="8" id="KW-1185">Reference proteome</keyword>
<dbReference type="Pfam" id="PF00018">
    <property type="entry name" value="SH3_1"/>
    <property type="match status" value="2"/>
</dbReference>
<feature type="domain" description="SH3" evidence="6">
    <location>
        <begin position="355"/>
        <end position="416"/>
    </location>
</feature>
<dbReference type="OrthoDB" id="5340910at2759"/>
<keyword evidence="2" id="KW-0677">Repeat</keyword>
<dbReference type="Gene3D" id="2.30.30.40">
    <property type="entry name" value="SH3 Domains"/>
    <property type="match status" value="2"/>
</dbReference>
<keyword evidence="5" id="KW-0472">Membrane</keyword>
<dbReference type="PANTHER" id="PTHR46218:SF4">
    <property type="entry name" value="LIM AND SH3 DOMAIN PROTEIN LASP"/>
    <property type="match status" value="1"/>
</dbReference>
<organism evidence="7 8">
    <name type="scientific">Rhizoclosmatium globosum</name>
    <dbReference type="NCBI Taxonomy" id="329046"/>
    <lineage>
        <taxon>Eukaryota</taxon>
        <taxon>Fungi</taxon>
        <taxon>Fungi incertae sedis</taxon>
        <taxon>Chytridiomycota</taxon>
        <taxon>Chytridiomycota incertae sedis</taxon>
        <taxon>Chytridiomycetes</taxon>
        <taxon>Chytridiales</taxon>
        <taxon>Chytriomycetaceae</taxon>
        <taxon>Rhizoclosmatium</taxon>
    </lineage>
</organism>
<feature type="compositionally biased region" description="Low complexity" evidence="4">
    <location>
        <begin position="329"/>
        <end position="348"/>
    </location>
</feature>
<evidence type="ECO:0000313" key="7">
    <source>
        <dbReference type="EMBL" id="ORY36726.1"/>
    </source>
</evidence>
<protein>
    <recommendedName>
        <fullName evidence="6">SH3 domain-containing protein</fullName>
    </recommendedName>
</protein>
<feature type="non-terminal residue" evidence="7">
    <location>
        <position position="547"/>
    </location>
</feature>
<evidence type="ECO:0000256" key="4">
    <source>
        <dbReference type="SAM" id="MobiDB-lite"/>
    </source>
</evidence>
<evidence type="ECO:0000256" key="2">
    <source>
        <dbReference type="ARBA" id="ARBA00022737"/>
    </source>
</evidence>
<dbReference type="STRING" id="329046.A0A1Y2BPR9"/>
<feature type="region of interest" description="Disordered" evidence="4">
    <location>
        <begin position="272"/>
        <end position="350"/>
    </location>
</feature>
<name>A0A1Y2BPR9_9FUNG</name>
<dbReference type="SUPFAM" id="SSF50044">
    <property type="entry name" value="SH3-domain"/>
    <property type="match status" value="2"/>
</dbReference>
<evidence type="ECO:0000259" key="6">
    <source>
        <dbReference type="PROSITE" id="PS50002"/>
    </source>
</evidence>
<keyword evidence="5" id="KW-1133">Transmembrane helix</keyword>
<feature type="region of interest" description="Disordered" evidence="4">
    <location>
        <begin position="446"/>
        <end position="469"/>
    </location>
</feature>
<keyword evidence="5" id="KW-0812">Transmembrane</keyword>
<evidence type="ECO:0000256" key="1">
    <source>
        <dbReference type="ARBA" id="ARBA00022443"/>
    </source>
</evidence>
<dbReference type="InterPro" id="IPR001452">
    <property type="entry name" value="SH3_domain"/>
</dbReference>
<dbReference type="InterPro" id="IPR051759">
    <property type="entry name" value="LIM-SH3_domain_protein"/>
</dbReference>
<keyword evidence="1 3" id="KW-0728">SH3 domain</keyword>
<dbReference type="PROSITE" id="PS50002">
    <property type="entry name" value="SH3"/>
    <property type="match status" value="2"/>
</dbReference>
<dbReference type="PANTHER" id="PTHR46218">
    <property type="entry name" value="LASP"/>
    <property type="match status" value="1"/>
</dbReference>
<gene>
    <name evidence="7" type="ORF">BCR33DRAFT_855157</name>
</gene>
<accession>A0A1Y2BPR9</accession>
<dbReference type="InterPro" id="IPR036028">
    <property type="entry name" value="SH3-like_dom_sf"/>
</dbReference>
<dbReference type="Proteomes" id="UP000193642">
    <property type="component" value="Unassembled WGS sequence"/>
</dbReference>
<dbReference type="SMART" id="SM00326">
    <property type="entry name" value="SH3"/>
    <property type="match status" value="2"/>
</dbReference>
<evidence type="ECO:0000256" key="3">
    <source>
        <dbReference type="PROSITE-ProRule" id="PRU00192"/>
    </source>
</evidence>
<evidence type="ECO:0000256" key="5">
    <source>
        <dbReference type="SAM" id="Phobius"/>
    </source>
</evidence>
<dbReference type="EMBL" id="MCGO01000054">
    <property type="protein sequence ID" value="ORY36726.1"/>
    <property type="molecule type" value="Genomic_DNA"/>
</dbReference>
<feature type="compositionally biased region" description="Low complexity" evidence="4">
    <location>
        <begin position="449"/>
        <end position="468"/>
    </location>
</feature>
<reference evidence="7 8" key="1">
    <citation type="submission" date="2016-07" db="EMBL/GenBank/DDBJ databases">
        <title>Pervasive Adenine N6-methylation of Active Genes in Fungi.</title>
        <authorList>
            <consortium name="DOE Joint Genome Institute"/>
            <person name="Mondo S.J."/>
            <person name="Dannebaum R.O."/>
            <person name="Kuo R.C."/>
            <person name="Labutti K."/>
            <person name="Haridas S."/>
            <person name="Kuo A."/>
            <person name="Salamov A."/>
            <person name="Ahrendt S.R."/>
            <person name="Lipzen A."/>
            <person name="Sullivan W."/>
            <person name="Andreopoulos W.B."/>
            <person name="Clum A."/>
            <person name="Lindquist E."/>
            <person name="Daum C."/>
            <person name="Ramamoorthy G.K."/>
            <person name="Gryganskyi A."/>
            <person name="Culley D."/>
            <person name="Magnuson J.K."/>
            <person name="James T.Y."/>
            <person name="O'Malley M.A."/>
            <person name="Stajich J.E."/>
            <person name="Spatafora J.W."/>
            <person name="Visel A."/>
            <person name="Grigoriev I.V."/>
        </authorList>
    </citation>
    <scope>NUCLEOTIDE SEQUENCE [LARGE SCALE GENOMIC DNA]</scope>
    <source>
        <strain evidence="7 8">JEL800</strain>
    </source>
</reference>
<sequence>MSQCLVLSSNNACGALFAGWPVLKASGDGSGFADESQFNALIKSVYPISSSVLSDADHGCTDSPALQSALYNVRYQVSFNCMTPVLDALNAGCSFQGAAGAPNADAGSVIMCQDYCDQSVAEYQNMYANNNCTKTQWVVNKVAAKFAICDTTVPALLKQYKAQKCYVAVGTEVGQCGFGTLSLKQSYCAIPANANDVCCVVPDVQYATLSADGKYYVKPPSSSDGPSIGVIAGGAVGGVLALALIGFGAFYYMKKNKKQQQQEQQKNQFVQDYRPGFSDSPAYPPKQHPSLPRNYNGQQQPYAQQQPQQFAPQQPTYVPAPNTGSLGRPKPQQQQQQQQLPPAAAPSPIRGVPQEKQEIVRIIHSYAPQMPDELNLVEGNDLILLKRFDDGWAQGVNPLTGVKGAFPLVCVVNVNELNTSKPQSQKRQLKENRISKRMSSMIITPPVTPASAAPAPASPSSSGNSSGPAKKKQLTVRILFAYSATQEDELDLVPGNDLIVLKTFDDGWALGMHPFSGQKGAFPLACVGKPEDAGRVSVYDEEQAKRV</sequence>
<comment type="caution">
    <text evidence="7">The sequence shown here is derived from an EMBL/GenBank/DDBJ whole genome shotgun (WGS) entry which is preliminary data.</text>
</comment>
<evidence type="ECO:0000313" key="8">
    <source>
        <dbReference type="Proteomes" id="UP000193642"/>
    </source>
</evidence>
<feature type="compositionally biased region" description="Low complexity" evidence="4">
    <location>
        <begin position="298"/>
        <end position="315"/>
    </location>
</feature>
<proteinExistence type="predicted"/>
<feature type="transmembrane region" description="Helical" evidence="5">
    <location>
        <begin position="228"/>
        <end position="252"/>
    </location>
</feature>